<sequence length="410" mass="45610">MASQKVDIFAGLEYNSSRAQKKQTINVSQHSQPIQNNQFSNTDILFQTQPKTTTTSSDDIFNLLNSPTKKSPSPSSQSFDFIQQPSPSGNTQTKSPSSFDFDKQAPTPSKSPSSSVVFDFLTNTSPSNSPSFNSSQKQSSSTSKVDSNDIFSGLSYSSSKKQHNSNSQLLTNTHPTSSNPSTSSNSSTPINGSLFETPSPTSSNDLFDVLLKSPSSKSPAHAPETVDKLLTSTNLNSNVHNQNEESTTQPSTQEEKKDSGNSNIMDFFGSSQPTPSTQQEKKGDFLDNLIGGEKKEEEEDTSKIVYGKQEKLTVDMVNEWACEKGTSQRKNIRSLLKNLDEILWNDQKWRKLGMSDLCDFEGVQKWYKKAVILIHPDKNQFRSADQLECAQVLFDHVRMSYNIFRKTERK</sequence>
<feature type="compositionally biased region" description="Polar residues" evidence="1">
    <location>
        <begin position="14"/>
        <end position="65"/>
    </location>
</feature>
<feature type="compositionally biased region" description="Polar residues" evidence="1">
    <location>
        <begin position="89"/>
        <end position="98"/>
    </location>
</feature>
<feature type="region of interest" description="Disordered" evidence="1">
    <location>
        <begin position="235"/>
        <end position="283"/>
    </location>
</feature>
<dbReference type="EMBL" id="BDEQ01000001">
    <property type="protein sequence ID" value="GAT93000.1"/>
    <property type="molecule type" value="Genomic_DNA"/>
</dbReference>
<accession>A0A5K1V6J4</accession>
<dbReference type="InterPro" id="IPR001623">
    <property type="entry name" value="DnaJ_domain"/>
</dbReference>
<feature type="compositionally biased region" description="Polar residues" evidence="1">
    <location>
        <begin position="260"/>
        <end position="278"/>
    </location>
</feature>
<dbReference type="VEuPathDB" id="AmoebaDB:EHI8A_013850"/>
<reference evidence="3 4" key="1">
    <citation type="submission" date="2016-05" db="EMBL/GenBank/DDBJ databases">
        <title>First whole genome sequencing of Entamoeba histolytica HM1:IMSS-clone-6.</title>
        <authorList>
            <person name="Mukherjee Avik.K."/>
            <person name="Izumyama S."/>
            <person name="Nakada-Tsukui K."/>
            <person name="Nozaki T."/>
        </authorList>
    </citation>
    <scope>NUCLEOTIDE SEQUENCE [LARGE SCALE GENOMIC DNA]</scope>
    <source>
        <strain evidence="3 4">HM1:IMSS clone 6</strain>
    </source>
</reference>
<evidence type="ECO:0000313" key="3">
    <source>
        <dbReference type="EMBL" id="GAT93000.1"/>
    </source>
</evidence>
<gene>
    <name evidence="3" type="ORF">CL6EHI_155700</name>
</gene>
<dbReference type="OMA" id="HMEKDER"/>
<name>A0A5K1V6J4_ENTHI</name>
<dbReference type="VEuPathDB" id="AmoebaDB:EHI_155700"/>
<proteinExistence type="predicted"/>
<feature type="region of interest" description="Disordered" evidence="1">
    <location>
        <begin position="13"/>
        <end position="201"/>
    </location>
</feature>
<dbReference type="VEuPathDB" id="AmoebaDB:EHI5A_033880"/>
<feature type="compositionally biased region" description="Low complexity" evidence="1">
    <location>
        <begin position="66"/>
        <end position="88"/>
    </location>
</feature>
<feature type="compositionally biased region" description="Low complexity" evidence="1">
    <location>
        <begin position="106"/>
        <end position="115"/>
    </location>
</feature>
<dbReference type="Gene3D" id="1.10.287.110">
    <property type="entry name" value="DnaJ domain"/>
    <property type="match status" value="1"/>
</dbReference>
<comment type="caution">
    <text evidence="3">The sequence shown here is derived from an EMBL/GenBank/DDBJ whole genome shotgun (WGS) entry which is preliminary data.</text>
</comment>
<evidence type="ECO:0000256" key="1">
    <source>
        <dbReference type="SAM" id="MobiDB-lite"/>
    </source>
</evidence>
<protein>
    <recommendedName>
        <fullName evidence="2">J domain-containing protein</fullName>
    </recommendedName>
</protein>
<dbReference type="AlphaFoldDB" id="A0A5K1V6J4"/>
<dbReference type="VEuPathDB" id="AmoebaDB:KM1_042780"/>
<feature type="compositionally biased region" description="Polar residues" evidence="1">
    <location>
        <begin position="190"/>
        <end position="201"/>
    </location>
</feature>
<feature type="domain" description="J" evidence="2">
    <location>
        <begin position="347"/>
        <end position="410"/>
    </location>
</feature>
<dbReference type="SUPFAM" id="SSF46565">
    <property type="entry name" value="Chaperone J-domain"/>
    <property type="match status" value="1"/>
</dbReference>
<dbReference type="InterPro" id="IPR036869">
    <property type="entry name" value="J_dom_sf"/>
</dbReference>
<evidence type="ECO:0000259" key="2">
    <source>
        <dbReference type="PROSITE" id="PS50076"/>
    </source>
</evidence>
<dbReference type="Proteomes" id="UP000078387">
    <property type="component" value="Unassembled WGS sequence"/>
</dbReference>
<dbReference type="PROSITE" id="PS50076">
    <property type="entry name" value="DNAJ_2"/>
    <property type="match status" value="1"/>
</dbReference>
<feature type="compositionally biased region" description="Low complexity" evidence="1">
    <location>
        <begin position="123"/>
        <end position="189"/>
    </location>
</feature>
<evidence type="ECO:0000313" key="4">
    <source>
        <dbReference type="Proteomes" id="UP000078387"/>
    </source>
</evidence>
<dbReference type="VEuPathDB" id="AmoebaDB:EHI7A_017430"/>
<organism evidence="3 4">
    <name type="scientific">Entamoeba histolytica</name>
    <dbReference type="NCBI Taxonomy" id="5759"/>
    <lineage>
        <taxon>Eukaryota</taxon>
        <taxon>Amoebozoa</taxon>
        <taxon>Evosea</taxon>
        <taxon>Archamoebae</taxon>
        <taxon>Mastigamoebida</taxon>
        <taxon>Entamoebidae</taxon>
        <taxon>Entamoeba</taxon>
    </lineage>
</organism>